<sequence>MYSVHPSITKMYCDLRQHYWWSQMKPHVMEFVVKCQNSQEVNMSISNQETPFNRCPSLSGTGRE</sequence>
<dbReference type="Gene3D" id="1.10.340.70">
    <property type="match status" value="1"/>
</dbReference>
<reference evidence="2" key="1">
    <citation type="submission" date="2015-12" db="EMBL/GenBank/DDBJ databases">
        <title>Gene expression during late stages of embryo sac development: a critical building block for successful pollen-pistil interactions.</title>
        <authorList>
            <person name="Liu Y."/>
            <person name="Joly V."/>
            <person name="Sabar M."/>
            <person name="Matton D.P."/>
        </authorList>
    </citation>
    <scope>NUCLEOTIDE SEQUENCE</scope>
</reference>
<dbReference type="InterPro" id="IPR041588">
    <property type="entry name" value="Integrase_H2C2"/>
</dbReference>
<dbReference type="EMBL" id="GEDG01028092">
    <property type="protein sequence ID" value="JAP13410.1"/>
    <property type="molecule type" value="Transcribed_RNA"/>
</dbReference>
<feature type="domain" description="Integrase zinc-binding" evidence="1">
    <location>
        <begin position="4"/>
        <end position="42"/>
    </location>
</feature>
<accession>A0A0V0GZ35</accession>
<proteinExistence type="predicted"/>
<protein>
    <submittedName>
        <fullName evidence="2">Putative ovule protein</fullName>
    </submittedName>
</protein>
<dbReference type="AlphaFoldDB" id="A0A0V0GZ35"/>
<evidence type="ECO:0000313" key="2">
    <source>
        <dbReference type="EMBL" id="JAP13410.1"/>
    </source>
</evidence>
<dbReference type="EMBL" id="GEDG01002463">
    <property type="protein sequence ID" value="JAP35931.1"/>
    <property type="molecule type" value="Transcribed_RNA"/>
</dbReference>
<name>A0A0V0GZ35_SOLCH</name>
<dbReference type="Pfam" id="PF17921">
    <property type="entry name" value="Integrase_H2C2"/>
    <property type="match status" value="1"/>
</dbReference>
<organism evidence="2">
    <name type="scientific">Solanum chacoense</name>
    <name type="common">Chaco potato</name>
    <dbReference type="NCBI Taxonomy" id="4108"/>
    <lineage>
        <taxon>Eukaryota</taxon>
        <taxon>Viridiplantae</taxon>
        <taxon>Streptophyta</taxon>
        <taxon>Embryophyta</taxon>
        <taxon>Tracheophyta</taxon>
        <taxon>Spermatophyta</taxon>
        <taxon>Magnoliopsida</taxon>
        <taxon>eudicotyledons</taxon>
        <taxon>Gunneridae</taxon>
        <taxon>Pentapetalae</taxon>
        <taxon>asterids</taxon>
        <taxon>lamiids</taxon>
        <taxon>Solanales</taxon>
        <taxon>Solanaceae</taxon>
        <taxon>Solanoideae</taxon>
        <taxon>Solaneae</taxon>
        <taxon>Solanum</taxon>
    </lineage>
</organism>
<evidence type="ECO:0000259" key="1">
    <source>
        <dbReference type="Pfam" id="PF17921"/>
    </source>
</evidence>